<protein>
    <submittedName>
        <fullName evidence="2">Uncharacterized protein</fullName>
    </submittedName>
</protein>
<organism evidence="2 3">
    <name type="scientific">Durusdinium trenchii</name>
    <dbReference type="NCBI Taxonomy" id="1381693"/>
    <lineage>
        <taxon>Eukaryota</taxon>
        <taxon>Sar</taxon>
        <taxon>Alveolata</taxon>
        <taxon>Dinophyceae</taxon>
        <taxon>Suessiales</taxon>
        <taxon>Symbiodiniaceae</taxon>
        <taxon>Durusdinium</taxon>
    </lineage>
</organism>
<evidence type="ECO:0000256" key="1">
    <source>
        <dbReference type="SAM" id="MobiDB-lite"/>
    </source>
</evidence>
<evidence type="ECO:0000313" key="2">
    <source>
        <dbReference type="EMBL" id="CAK9080310.1"/>
    </source>
</evidence>
<feature type="non-terminal residue" evidence="2">
    <location>
        <position position="1"/>
    </location>
</feature>
<name>A0ABP0PWA8_9DINO</name>
<proteinExistence type="predicted"/>
<keyword evidence="3" id="KW-1185">Reference proteome</keyword>
<sequence>AMGPMARSLPRRDIGMVQSASSTNGAVTRVCIVMGHQAWWRRTRCSRSSATRTTGLPRPRIPHPPPRAVVPRPSCLFGAERPPRAVHDGRRWAKEATDPRVMVPSGFSTTSTPTRVHTARCPRARVSVVPRHGAGLGRRCPRGAICWTTPEEVADIGVRICTKAMQPTEQSLRGAVPSRPSFWLVDEGL</sequence>
<gene>
    <name evidence="2" type="ORF">CCMP2556_LOCUS39447</name>
</gene>
<feature type="region of interest" description="Disordered" evidence="1">
    <location>
        <begin position="46"/>
        <end position="75"/>
    </location>
</feature>
<dbReference type="Proteomes" id="UP001642484">
    <property type="component" value="Unassembled WGS sequence"/>
</dbReference>
<comment type="caution">
    <text evidence="2">The sequence shown here is derived from an EMBL/GenBank/DDBJ whole genome shotgun (WGS) entry which is preliminary data.</text>
</comment>
<accession>A0ABP0PWA8</accession>
<dbReference type="EMBL" id="CAXAMN010023726">
    <property type="protein sequence ID" value="CAK9080310.1"/>
    <property type="molecule type" value="Genomic_DNA"/>
</dbReference>
<feature type="compositionally biased region" description="Low complexity" evidence="1">
    <location>
        <begin position="46"/>
        <end position="58"/>
    </location>
</feature>
<reference evidence="2 3" key="1">
    <citation type="submission" date="2024-02" db="EMBL/GenBank/DDBJ databases">
        <authorList>
            <person name="Chen Y."/>
            <person name="Shah S."/>
            <person name="Dougan E. K."/>
            <person name="Thang M."/>
            <person name="Chan C."/>
        </authorList>
    </citation>
    <scope>NUCLEOTIDE SEQUENCE [LARGE SCALE GENOMIC DNA]</scope>
</reference>
<evidence type="ECO:0000313" key="3">
    <source>
        <dbReference type="Proteomes" id="UP001642484"/>
    </source>
</evidence>